<evidence type="ECO:0000259" key="1">
    <source>
        <dbReference type="PROSITE" id="PS50011"/>
    </source>
</evidence>
<reference evidence="2 3" key="1">
    <citation type="submission" date="2018-10" db="EMBL/GenBank/DDBJ databases">
        <title>Isolation from cow dung.</title>
        <authorList>
            <person name="Ling L."/>
        </authorList>
    </citation>
    <scope>NUCLEOTIDE SEQUENCE [LARGE SCALE GENOMIC DNA]</scope>
    <source>
        <strain evidence="2 3">NEAU-LL90</strain>
    </source>
</reference>
<dbReference type="EMBL" id="RFFH01000021">
    <property type="protein sequence ID" value="RMI28448.1"/>
    <property type="molecule type" value="Genomic_DNA"/>
</dbReference>
<dbReference type="RefSeq" id="WP_122191521.1">
    <property type="nucleotide sequence ID" value="NZ_RFFH01000021.1"/>
</dbReference>
<dbReference type="PROSITE" id="PS50011">
    <property type="entry name" value="PROTEIN_KINASE_DOM"/>
    <property type="match status" value="1"/>
</dbReference>
<protein>
    <submittedName>
        <fullName evidence="2">Aminoglycoside phosphotransferase family protein</fullName>
    </submittedName>
</protein>
<name>A0A3M2L1M3_9NOCA</name>
<dbReference type="InterPro" id="IPR011009">
    <property type="entry name" value="Kinase-like_dom_sf"/>
</dbReference>
<dbReference type="Proteomes" id="UP000279275">
    <property type="component" value="Unassembled WGS sequence"/>
</dbReference>
<evidence type="ECO:0000313" key="3">
    <source>
        <dbReference type="Proteomes" id="UP000279275"/>
    </source>
</evidence>
<dbReference type="OrthoDB" id="3806873at2"/>
<sequence>MINRRDSRDIPAEAEREVLSTYSLRDTDLLGSGTESKTYILDDKHVLKIYADPGQRAALEILQDFYDRLGHPDATWVLPHIDSITEHGELLAVVERRIPGQPMEHYCLTTGPEIEQLYLETVRDLGRTTITPPLDRRLLLPSPAEPPAGTDWHGFLTRTLESKLPPLLPVLQESVSGFEARAGGLLRHFALPYTGFETVIHGDLYPGNILMTDRETVSGIIDFGTFTMIGDPLYDLACACSFYRMYEPDHAEVRTRLLATAAGDLDGDRRRDLHAYVLVNALLTCDLYPEPDRPIERTGHFQWAVEILAADTHWQAVGGRR</sequence>
<dbReference type="InterPro" id="IPR002575">
    <property type="entry name" value="Aminoglycoside_PTrfase"/>
</dbReference>
<dbReference type="AlphaFoldDB" id="A0A3M2L1M3"/>
<dbReference type="Gene3D" id="3.90.1200.10">
    <property type="match status" value="1"/>
</dbReference>
<keyword evidence="3" id="KW-1185">Reference proteome</keyword>
<dbReference type="SUPFAM" id="SSF56112">
    <property type="entry name" value="Protein kinase-like (PK-like)"/>
    <property type="match status" value="1"/>
</dbReference>
<proteinExistence type="predicted"/>
<gene>
    <name evidence="2" type="ORF">EBN03_29940</name>
</gene>
<dbReference type="GO" id="GO:0004672">
    <property type="term" value="F:protein kinase activity"/>
    <property type="evidence" value="ECO:0007669"/>
    <property type="project" value="InterPro"/>
</dbReference>
<dbReference type="InterPro" id="IPR000719">
    <property type="entry name" value="Prot_kinase_dom"/>
</dbReference>
<comment type="caution">
    <text evidence="2">The sequence shown here is derived from an EMBL/GenBank/DDBJ whole genome shotgun (WGS) entry which is preliminary data.</text>
</comment>
<evidence type="ECO:0000313" key="2">
    <source>
        <dbReference type="EMBL" id="RMI28448.1"/>
    </source>
</evidence>
<organism evidence="2 3">
    <name type="scientific">Nocardia stercoris</name>
    <dbReference type="NCBI Taxonomy" id="2483361"/>
    <lineage>
        <taxon>Bacteria</taxon>
        <taxon>Bacillati</taxon>
        <taxon>Actinomycetota</taxon>
        <taxon>Actinomycetes</taxon>
        <taxon>Mycobacteriales</taxon>
        <taxon>Nocardiaceae</taxon>
        <taxon>Nocardia</taxon>
    </lineage>
</organism>
<dbReference type="Pfam" id="PF01636">
    <property type="entry name" value="APH"/>
    <property type="match status" value="1"/>
</dbReference>
<keyword evidence="2" id="KW-0808">Transferase</keyword>
<accession>A0A3M2L1M3</accession>
<feature type="domain" description="Protein kinase" evidence="1">
    <location>
        <begin position="24"/>
        <end position="321"/>
    </location>
</feature>
<dbReference type="GO" id="GO:0005524">
    <property type="term" value="F:ATP binding"/>
    <property type="evidence" value="ECO:0007669"/>
    <property type="project" value="InterPro"/>
</dbReference>